<feature type="region of interest" description="Disordered" evidence="1">
    <location>
        <begin position="443"/>
        <end position="471"/>
    </location>
</feature>
<sequence length="471" mass="53664">MGIDQHHTWNITYPNEKYMTFLLCKKPGSNFIQSYPLGNSSNFNQAEDSTKKLSPLIRIRNRDSGDTIDIDRDPGVASSSSEQARKHNRTMPLLNHFQTTSCQMPNFPATNMGSHTQDILFFGMSGILQLCRISITKIEGAIKKNGRNFTSQKLLGSSSDLVEWKLLRDPSWSEVLGVIEGVEFKDSDPKWPGTSWVNGVETFSYSVPPVSLWSSSQFHFQTYMSPDKLENWDEALHLPLTQNIDAINRCTVPYGVEYLPKCATDLDLNLATMLEENMLEAIGTDLTSTSTSTSIPHKPFHPVQELRAEYHENDIFNNLGGFLEEMHIYEDQSELGDFAPVRRSDDYDPQTQRPTNNQNTNPSYDLDWPESDDEVHRDYFCSTNVPREFTPSVSKARENHTDSSTDDDEVFLESCPYPSLPPRGINDSRREVNRNCQISDFSGYPYTESAWTPQPQLQNQDSHSWARLSRE</sequence>
<feature type="region of interest" description="Disordered" evidence="1">
    <location>
        <begin position="339"/>
        <end position="369"/>
    </location>
</feature>
<evidence type="ECO:0000313" key="2">
    <source>
        <dbReference type="EMBL" id="ORY00920.1"/>
    </source>
</evidence>
<accession>A0A1Y1YSB9</accession>
<comment type="caution">
    <text evidence="2">The sequence shown here is derived from an EMBL/GenBank/DDBJ whole genome shotgun (WGS) entry which is preliminary data.</text>
</comment>
<feature type="compositionally biased region" description="Low complexity" evidence="1">
    <location>
        <begin position="349"/>
        <end position="362"/>
    </location>
</feature>
<organism evidence="2 3">
    <name type="scientific">Basidiobolus meristosporus CBS 931.73</name>
    <dbReference type="NCBI Taxonomy" id="1314790"/>
    <lineage>
        <taxon>Eukaryota</taxon>
        <taxon>Fungi</taxon>
        <taxon>Fungi incertae sedis</taxon>
        <taxon>Zoopagomycota</taxon>
        <taxon>Entomophthoromycotina</taxon>
        <taxon>Basidiobolomycetes</taxon>
        <taxon>Basidiobolales</taxon>
        <taxon>Basidiobolaceae</taxon>
        <taxon>Basidiobolus</taxon>
    </lineage>
</organism>
<dbReference type="InParanoid" id="A0A1Y1YSB9"/>
<dbReference type="AlphaFoldDB" id="A0A1Y1YSB9"/>
<evidence type="ECO:0000313" key="3">
    <source>
        <dbReference type="Proteomes" id="UP000193498"/>
    </source>
</evidence>
<dbReference type="EMBL" id="MCFE01000076">
    <property type="protein sequence ID" value="ORY00920.1"/>
    <property type="molecule type" value="Genomic_DNA"/>
</dbReference>
<feature type="region of interest" description="Disordered" evidence="1">
    <location>
        <begin position="64"/>
        <end position="85"/>
    </location>
</feature>
<evidence type="ECO:0000256" key="1">
    <source>
        <dbReference type="SAM" id="MobiDB-lite"/>
    </source>
</evidence>
<protein>
    <recommendedName>
        <fullName evidence="4">BCAS3 domain-containing protein</fullName>
    </recommendedName>
</protein>
<gene>
    <name evidence="2" type="ORF">K493DRAFT_298616</name>
</gene>
<evidence type="ECO:0008006" key="4">
    <source>
        <dbReference type="Google" id="ProtNLM"/>
    </source>
</evidence>
<feature type="compositionally biased region" description="Basic and acidic residues" evidence="1">
    <location>
        <begin position="64"/>
        <end position="74"/>
    </location>
</feature>
<dbReference type="Proteomes" id="UP000193498">
    <property type="component" value="Unassembled WGS sequence"/>
</dbReference>
<feature type="region of interest" description="Disordered" evidence="1">
    <location>
        <begin position="391"/>
        <end position="411"/>
    </location>
</feature>
<proteinExistence type="predicted"/>
<reference evidence="2 3" key="1">
    <citation type="submission" date="2016-07" db="EMBL/GenBank/DDBJ databases">
        <title>Pervasive Adenine N6-methylation of Active Genes in Fungi.</title>
        <authorList>
            <consortium name="DOE Joint Genome Institute"/>
            <person name="Mondo S.J."/>
            <person name="Dannebaum R.O."/>
            <person name="Kuo R.C."/>
            <person name="Labutti K."/>
            <person name="Haridas S."/>
            <person name="Kuo A."/>
            <person name="Salamov A."/>
            <person name="Ahrendt S.R."/>
            <person name="Lipzen A."/>
            <person name="Sullivan W."/>
            <person name="Andreopoulos W.B."/>
            <person name="Clum A."/>
            <person name="Lindquist E."/>
            <person name="Daum C."/>
            <person name="Ramamoorthy G.K."/>
            <person name="Gryganskyi A."/>
            <person name="Culley D."/>
            <person name="Magnuson J.K."/>
            <person name="James T.Y."/>
            <person name="O'Malley M.A."/>
            <person name="Stajich J.E."/>
            <person name="Spatafora J.W."/>
            <person name="Visel A."/>
            <person name="Grigoriev I.V."/>
        </authorList>
    </citation>
    <scope>NUCLEOTIDE SEQUENCE [LARGE SCALE GENOMIC DNA]</scope>
    <source>
        <strain evidence="2 3">CBS 931.73</strain>
    </source>
</reference>
<feature type="compositionally biased region" description="Polar residues" evidence="1">
    <location>
        <begin position="449"/>
        <end position="463"/>
    </location>
</feature>
<keyword evidence="3" id="KW-1185">Reference proteome</keyword>
<name>A0A1Y1YSB9_9FUNG</name>